<protein>
    <submittedName>
        <fullName evidence="1">Uncharacterized protein</fullName>
    </submittedName>
</protein>
<name>A0A9D1FUU6_9BACT</name>
<dbReference type="Proteomes" id="UP000824139">
    <property type="component" value="Unassembled WGS sequence"/>
</dbReference>
<gene>
    <name evidence="1" type="ORF">IAD41_03170</name>
</gene>
<dbReference type="AlphaFoldDB" id="A0A9D1FUU6"/>
<accession>A0A9D1FUU6</accession>
<proteinExistence type="predicted"/>
<reference evidence="1" key="1">
    <citation type="submission" date="2020-10" db="EMBL/GenBank/DDBJ databases">
        <authorList>
            <person name="Gilroy R."/>
        </authorList>
    </citation>
    <scope>NUCLEOTIDE SEQUENCE</scope>
    <source>
        <strain evidence="1">CHK152-2994</strain>
    </source>
</reference>
<sequence length="96" mass="10385">MIQGIQNVSFSGAKSKVANKALQKAEELYVSASSNLAGTVNAKRAERLSRDAVIFEDKDTFIGRVASMRNSKRPIAAPAAKTDEKIIPENSINFVC</sequence>
<dbReference type="EMBL" id="DVJO01000068">
    <property type="protein sequence ID" value="HIS82592.1"/>
    <property type="molecule type" value="Genomic_DNA"/>
</dbReference>
<reference evidence="1" key="2">
    <citation type="journal article" date="2021" name="PeerJ">
        <title>Extensive microbial diversity within the chicken gut microbiome revealed by metagenomics and culture.</title>
        <authorList>
            <person name="Gilroy R."/>
            <person name="Ravi A."/>
            <person name="Getino M."/>
            <person name="Pursley I."/>
            <person name="Horton D.L."/>
            <person name="Alikhan N.F."/>
            <person name="Baker D."/>
            <person name="Gharbi K."/>
            <person name="Hall N."/>
            <person name="Watson M."/>
            <person name="Adriaenssens E.M."/>
            <person name="Foster-Nyarko E."/>
            <person name="Jarju S."/>
            <person name="Secka A."/>
            <person name="Antonio M."/>
            <person name="Oren A."/>
            <person name="Chaudhuri R.R."/>
            <person name="La Ragione R."/>
            <person name="Hildebrand F."/>
            <person name="Pallen M.J."/>
        </authorList>
    </citation>
    <scope>NUCLEOTIDE SEQUENCE</scope>
    <source>
        <strain evidence="1">CHK152-2994</strain>
    </source>
</reference>
<comment type="caution">
    <text evidence="1">The sequence shown here is derived from an EMBL/GenBank/DDBJ whole genome shotgun (WGS) entry which is preliminary data.</text>
</comment>
<evidence type="ECO:0000313" key="2">
    <source>
        <dbReference type="Proteomes" id="UP000824139"/>
    </source>
</evidence>
<organism evidence="1 2">
    <name type="scientific">Candidatus Scatenecus faecavium</name>
    <dbReference type="NCBI Taxonomy" id="2840915"/>
    <lineage>
        <taxon>Bacteria</taxon>
        <taxon>Candidatus Scatenecus</taxon>
    </lineage>
</organism>
<evidence type="ECO:0000313" key="1">
    <source>
        <dbReference type="EMBL" id="HIS82592.1"/>
    </source>
</evidence>